<sequence length="60" mass="6957">MKVTVEDSKIGKFIFENGEIKKLQKDCQWKKASLSYLGLIFDGVTFTIKSSTVHRYSHKF</sequence>
<accession>A0A0R1WWM8</accession>
<name>A0A0R1WWM8_9LACO</name>
<reference evidence="1 2" key="1">
    <citation type="journal article" date="2015" name="Genome Announc.">
        <title>Expanding the biotechnology potential of lactobacilli through comparative genomics of 213 strains and associated genera.</title>
        <authorList>
            <person name="Sun Z."/>
            <person name="Harris H.M."/>
            <person name="McCann A."/>
            <person name="Guo C."/>
            <person name="Argimon S."/>
            <person name="Zhang W."/>
            <person name="Yang X."/>
            <person name="Jeffery I.B."/>
            <person name="Cooney J.C."/>
            <person name="Kagawa T.F."/>
            <person name="Liu W."/>
            <person name="Song Y."/>
            <person name="Salvetti E."/>
            <person name="Wrobel A."/>
            <person name="Rasinkangas P."/>
            <person name="Parkhill J."/>
            <person name="Rea M.C."/>
            <person name="O'Sullivan O."/>
            <person name="Ritari J."/>
            <person name="Douillard F.P."/>
            <person name="Paul Ross R."/>
            <person name="Yang R."/>
            <person name="Briner A.E."/>
            <person name="Felis G.E."/>
            <person name="de Vos W.M."/>
            <person name="Barrangou R."/>
            <person name="Klaenhammer T.R."/>
            <person name="Caufield P.W."/>
            <person name="Cui Y."/>
            <person name="Zhang H."/>
            <person name="O'Toole P.W."/>
        </authorList>
    </citation>
    <scope>NUCLEOTIDE SEQUENCE [LARGE SCALE GENOMIC DNA]</scope>
    <source>
        <strain evidence="1 2">DSM 18933</strain>
    </source>
</reference>
<protein>
    <submittedName>
        <fullName evidence="1">Uncharacterized protein</fullName>
    </submittedName>
</protein>
<comment type="caution">
    <text evidence="1">The sequence shown here is derived from an EMBL/GenBank/DDBJ whole genome shotgun (WGS) entry which is preliminary data.</text>
</comment>
<dbReference type="PATRIC" id="fig|1423755.3.peg.1315"/>
<evidence type="ECO:0000313" key="1">
    <source>
        <dbReference type="EMBL" id="KRM19945.1"/>
    </source>
</evidence>
<dbReference type="AlphaFoldDB" id="A0A0R1WWM8"/>
<dbReference type="EMBL" id="AZGD01000025">
    <property type="protein sequence ID" value="KRM19945.1"/>
    <property type="molecule type" value="Genomic_DNA"/>
</dbReference>
<evidence type="ECO:0000313" key="2">
    <source>
        <dbReference type="Proteomes" id="UP000051054"/>
    </source>
</evidence>
<proteinExistence type="predicted"/>
<dbReference type="Proteomes" id="UP000051054">
    <property type="component" value="Unassembled WGS sequence"/>
</dbReference>
<organism evidence="1 2">
    <name type="scientific">Ligilactobacillus hayakitensis DSM 18933 = JCM 14209</name>
    <dbReference type="NCBI Taxonomy" id="1423755"/>
    <lineage>
        <taxon>Bacteria</taxon>
        <taxon>Bacillati</taxon>
        <taxon>Bacillota</taxon>
        <taxon>Bacilli</taxon>
        <taxon>Lactobacillales</taxon>
        <taxon>Lactobacillaceae</taxon>
        <taxon>Ligilactobacillus</taxon>
    </lineage>
</organism>
<keyword evidence="2" id="KW-1185">Reference proteome</keyword>
<gene>
    <name evidence="1" type="ORF">FC40_GL001244</name>
</gene>